<name>A0A811SJT6_9POAL</name>
<dbReference type="EMBL" id="CAJGYO010000144">
    <property type="protein sequence ID" value="CAD6341176.1"/>
    <property type="molecule type" value="Genomic_DNA"/>
</dbReference>
<dbReference type="AlphaFoldDB" id="A0A811SJT6"/>
<dbReference type="Proteomes" id="UP000604825">
    <property type="component" value="Unassembled WGS sequence"/>
</dbReference>
<organism evidence="2 3">
    <name type="scientific">Miscanthus lutarioriparius</name>
    <dbReference type="NCBI Taxonomy" id="422564"/>
    <lineage>
        <taxon>Eukaryota</taxon>
        <taxon>Viridiplantae</taxon>
        <taxon>Streptophyta</taxon>
        <taxon>Embryophyta</taxon>
        <taxon>Tracheophyta</taxon>
        <taxon>Spermatophyta</taxon>
        <taxon>Magnoliopsida</taxon>
        <taxon>Liliopsida</taxon>
        <taxon>Poales</taxon>
        <taxon>Poaceae</taxon>
        <taxon>PACMAD clade</taxon>
        <taxon>Panicoideae</taxon>
        <taxon>Andropogonodae</taxon>
        <taxon>Andropogoneae</taxon>
        <taxon>Saccharinae</taxon>
        <taxon>Miscanthus</taxon>
    </lineage>
</organism>
<gene>
    <name evidence="2" type="ORF">NCGR_LOCUS65274</name>
</gene>
<feature type="compositionally biased region" description="Basic and acidic residues" evidence="1">
    <location>
        <begin position="1"/>
        <end position="16"/>
    </location>
</feature>
<evidence type="ECO:0000313" key="3">
    <source>
        <dbReference type="Proteomes" id="UP000604825"/>
    </source>
</evidence>
<evidence type="ECO:0000256" key="1">
    <source>
        <dbReference type="SAM" id="MobiDB-lite"/>
    </source>
</evidence>
<comment type="caution">
    <text evidence="2">The sequence shown here is derived from an EMBL/GenBank/DDBJ whole genome shotgun (WGS) entry which is preliminary data.</text>
</comment>
<protein>
    <submittedName>
        <fullName evidence="2">Uncharacterized protein</fullName>
    </submittedName>
</protein>
<keyword evidence="3" id="KW-1185">Reference proteome</keyword>
<feature type="region of interest" description="Disordered" evidence="1">
    <location>
        <begin position="1"/>
        <end position="23"/>
    </location>
</feature>
<accession>A0A811SJT6</accession>
<reference evidence="2" key="1">
    <citation type="submission" date="2020-10" db="EMBL/GenBank/DDBJ databases">
        <authorList>
            <person name="Han B."/>
            <person name="Lu T."/>
            <person name="Zhao Q."/>
            <person name="Huang X."/>
            <person name="Zhao Y."/>
        </authorList>
    </citation>
    <scope>NUCLEOTIDE SEQUENCE</scope>
</reference>
<evidence type="ECO:0000313" key="2">
    <source>
        <dbReference type="EMBL" id="CAD6341176.1"/>
    </source>
</evidence>
<sequence>MALQDRISEEAREGEVSHVTPAVPYEPSPPMRAPWCCWTASLGRQWRAKVSRVPLGSSICRWRCRAKVLVRARIGAPEAHHMLDGMPVTDLELCIRLQFHDCIPSL</sequence>
<proteinExistence type="predicted"/>